<proteinExistence type="predicted"/>
<protein>
    <submittedName>
        <fullName evidence="2">Acetyltransferase (GNAT) domain-containing protein</fullName>
    </submittedName>
</protein>
<dbReference type="InterPro" id="IPR052564">
    <property type="entry name" value="N-acetyltrans/Recomb-assoc"/>
</dbReference>
<dbReference type="Gene3D" id="3.40.630.30">
    <property type="match status" value="1"/>
</dbReference>
<organism evidence="2 3">
    <name type="scientific">Janthinobacterium lividum</name>
    <dbReference type="NCBI Taxonomy" id="29581"/>
    <lineage>
        <taxon>Bacteria</taxon>
        <taxon>Pseudomonadati</taxon>
        <taxon>Pseudomonadota</taxon>
        <taxon>Betaproteobacteria</taxon>
        <taxon>Burkholderiales</taxon>
        <taxon>Oxalobacteraceae</taxon>
        <taxon>Janthinobacterium</taxon>
    </lineage>
</organism>
<evidence type="ECO:0000313" key="3">
    <source>
        <dbReference type="Proteomes" id="UP000182489"/>
    </source>
</evidence>
<dbReference type="GO" id="GO:0016747">
    <property type="term" value="F:acyltransferase activity, transferring groups other than amino-acyl groups"/>
    <property type="evidence" value="ECO:0007669"/>
    <property type="project" value="InterPro"/>
</dbReference>
<sequence>MTTSPEPTLRPALVADAPAIVALIDDLMPFLTLHPDGAGAEKFIEHCRQPAIEGYLSQSRYAYQLAHIGGELAGVVAMRDNTHLFHMFVPRALHRRGMARRLWQTARDASLARGGVTAFTVNSSLYALPLYTSLGFVATGPKVEEGGIAFVPMRMELTA</sequence>
<dbReference type="Pfam" id="PF13673">
    <property type="entry name" value="Acetyltransf_10"/>
    <property type="match status" value="1"/>
</dbReference>
<gene>
    <name evidence="2" type="ORF">SAMN03097694_4125</name>
</gene>
<reference evidence="2 3" key="1">
    <citation type="submission" date="2016-11" db="EMBL/GenBank/DDBJ databases">
        <authorList>
            <person name="Varghese N."/>
            <person name="Submissions S."/>
        </authorList>
    </citation>
    <scope>NUCLEOTIDE SEQUENCE [LARGE SCALE GENOMIC DNA]</scope>
    <source>
        <strain evidence="2 3">NFR18</strain>
    </source>
</reference>
<dbReference type="Proteomes" id="UP000182489">
    <property type="component" value="Unassembled WGS sequence"/>
</dbReference>
<dbReference type="InterPro" id="IPR016181">
    <property type="entry name" value="Acyl_CoA_acyltransferase"/>
</dbReference>
<dbReference type="PANTHER" id="PTHR43451:SF1">
    <property type="entry name" value="ACETYLTRANSFERASE"/>
    <property type="match status" value="1"/>
</dbReference>
<accession>A0AB38CC99</accession>
<evidence type="ECO:0000259" key="1">
    <source>
        <dbReference type="PROSITE" id="PS51186"/>
    </source>
</evidence>
<dbReference type="PROSITE" id="PS51186">
    <property type="entry name" value="GNAT"/>
    <property type="match status" value="1"/>
</dbReference>
<dbReference type="SUPFAM" id="SSF55729">
    <property type="entry name" value="Acyl-CoA N-acyltransferases (Nat)"/>
    <property type="match status" value="1"/>
</dbReference>
<comment type="caution">
    <text evidence="2">The sequence shown here is derived from an EMBL/GenBank/DDBJ whole genome shotgun (WGS) entry which is preliminary data.</text>
</comment>
<dbReference type="EMBL" id="FPKH01000005">
    <property type="protein sequence ID" value="SFY01954.1"/>
    <property type="molecule type" value="Genomic_DNA"/>
</dbReference>
<dbReference type="InterPro" id="IPR000182">
    <property type="entry name" value="GNAT_dom"/>
</dbReference>
<dbReference type="RefSeq" id="WP_072455271.1">
    <property type="nucleotide sequence ID" value="NZ_FPKH01000005.1"/>
</dbReference>
<dbReference type="AlphaFoldDB" id="A0AB38CC99"/>
<feature type="domain" description="N-acetyltransferase" evidence="1">
    <location>
        <begin position="7"/>
        <end position="158"/>
    </location>
</feature>
<name>A0AB38CC99_9BURK</name>
<evidence type="ECO:0000313" key="2">
    <source>
        <dbReference type="EMBL" id="SFY01954.1"/>
    </source>
</evidence>
<dbReference type="PANTHER" id="PTHR43451">
    <property type="entry name" value="ACETYLTRANSFERASE (GNAT) FAMILY PROTEIN"/>
    <property type="match status" value="1"/>
</dbReference>